<dbReference type="Pfam" id="PF13238">
    <property type="entry name" value="AAA_18"/>
    <property type="match status" value="1"/>
</dbReference>
<dbReference type="RefSeq" id="WP_141446875.1">
    <property type="nucleotide sequence ID" value="NZ_CP041217.1"/>
</dbReference>
<dbReference type="PANTHER" id="PTHR37816">
    <property type="entry name" value="YALI0E33011P"/>
    <property type="match status" value="1"/>
</dbReference>
<proteinExistence type="predicted"/>
<dbReference type="NCBIfam" id="NF004861">
    <property type="entry name" value="PRK06217.1"/>
    <property type="match status" value="1"/>
</dbReference>
<dbReference type="InterPro" id="IPR052922">
    <property type="entry name" value="Cytidylate_Kinase-2"/>
</dbReference>
<dbReference type="Gene3D" id="3.40.50.300">
    <property type="entry name" value="P-loop containing nucleotide triphosphate hydrolases"/>
    <property type="match status" value="1"/>
</dbReference>
<dbReference type="AlphaFoldDB" id="A0A4Y6UVV5"/>
<dbReference type="OrthoDB" id="9800332at2"/>
<gene>
    <name evidence="1" type="ORF">FFV09_05725</name>
</gene>
<sequence length="190" mass="21867">MNLITPYRRLHIFGASGSGATTLGRALSAHLPHAVLDGDDYFWSHKFDEARPPQERARLLREETERHERWILTGAVCGWGDEFKSRFDFVVFLHVPPEERLNRLRAREVQRYGEEALPGGAGYEASQAFLEWASLYDHAGEEVRSRKQQESWMEELTCPILRLEGAGSVEERVAQVLKRLDPRDPREARP</sequence>
<evidence type="ECO:0000313" key="2">
    <source>
        <dbReference type="Proteomes" id="UP000316968"/>
    </source>
</evidence>
<dbReference type="InterPro" id="IPR027417">
    <property type="entry name" value="P-loop_NTPase"/>
</dbReference>
<evidence type="ECO:0000313" key="1">
    <source>
        <dbReference type="EMBL" id="QDH20397.1"/>
    </source>
</evidence>
<keyword evidence="2" id="KW-1185">Reference proteome</keyword>
<dbReference type="EMBL" id="CP041217">
    <property type="protein sequence ID" value="QDH20397.1"/>
    <property type="molecule type" value="Genomic_DNA"/>
</dbReference>
<dbReference type="PANTHER" id="PTHR37816:SF2">
    <property type="entry name" value="DNA TOPOLOGY MODULATION PROTEIN FLAR-RELATED PROTEIN"/>
    <property type="match status" value="1"/>
</dbReference>
<dbReference type="SUPFAM" id="SSF52540">
    <property type="entry name" value="P-loop containing nucleoside triphosphate hydrolases"/>
    <property type="match status" value="1"/>
</dbReference>
<accession>A0A4Y6UVV5</accession>
<dbReference type="KEGG" id="saca:FFV09_05725"/>
<dbReference type="Proteomes" id="UP000316968">
    <property type="component" value="Chromosome"/>
</dbReference>
<name>A0A4Y6UVV5_SACBS</name>
<reference evidence="1 2" key="1">
    <citation type="submission" date="2019-06" db="EMBL/GenBank/DDBJ databases">
        <title>Saccharibacillus brassicae sp. nov., an endophytic bacterium isolated from Chinese cabbage seeds (Brassica pekinensis).</title>
        <authorList>
            <person name="Jiang L."/>
            <person name="Lee J."/>
            <person name="Kim S.W."/>
        </authorList>
    </citation>
    <scope>NUCLEOTIDE SEQUENCE [LARGE SCALE GENOMIC DNA]</scope>
    <source>
        <strain evidence="2">KCTC 43072 / ATSA2</strain>
    </source>
</reference>
<organism evidence="1 2">
    <name type="scientific">Saccharibacillus brassicae</name>
    <dbReference type="NCBI Taxonomy" id="2583377"/>
    <lineage>
        <taxon>Bacteria</taxon>
        <taxon>Bacillati</taxon>
        <taxon>Bacillota</taxon>
        <taxon>Bacilli</taxon>
        <taxon>Bacillales</taxon>
        <taxon>Paenibacillaceae</taxon>
        <taxon>Saccharibacillus</taxon>
    </lineage>
</organism>
<protein>
    <submittedName>
        <fullName evidence="1">AAA family ATPase</fullName>
    </submittedName>
</protein>